<dbReference type="InterPro" id="IPR000683">
    <property type="entry name" value="Gfo/Idh/MocA-like_OxRdtase_N"/>
</dbReference>
<dbReference type="Pfam" id="PF01408">
    <property type="entry name" value="GFO_IDH_MocA"/>
    <property type="match status" value="1"/>
</dbReference>
<sequence>MTAVRTAAVIGAGSQGAVHAFGLSHIPNLRIVAISDVDQVAATALAARHDAQAYTDVERLFAEQRVDLLSVCAPAAAHPVIVALALAHGVTAIHCEKPMALTYGEARRLVETAAAHGATLTINHQRRFDRMHRAVRERVAGGAIGELLGAQGYCANLFDWGSHTIDLLRLHLGDPTATSVLAQIDVAARKRVYGAPTETAGVATVRFDSGIDAVITTGRDEPLHPLGHNGIVIQGASGRVDVFGGRAVIHADGELPVEILESVGEEFRIELGGVDPAVIEQTALALADLVHSAETGAAPVLAARHGLAAAEIVFAAYESSVRRGLVRLPLDVFDNALQRGLDEGLWAPATEIVSTY</sequence>
<dbReference type="Gene3D" id="3.30.360.10">
    <property type="entry name" value="Dihydrodipicolinate Reductase, domain 2"/>
    <property type="match status" value="1"/>
</dbReference>
<dbReference type="InterPro" id="IPR036291">
    <property type="entry name" value="NAD(P)-bd_dom_sf"/>
</dbReference>
<evidence type="ECO:0000313" key="5">
    <source>
        <dbReference type="EMBL" id="UPL16386.1"/>
    </source>
</evidence>
<evidence type="ECO:0000259" key="4">
    <source>
        <dbReference type="Pfam" id="PF22725"/>
    </source>
</evidence>
<accession>A0ABY4IX27</accession>
<dbReference type="InterPro" id="IPR050463">
    <property type="entry name" value="Gfo/Idh/MocA_oxidrdct_glycsds"/>
</dbReference>
<dbReference type="EMBL" id="CP078078">
    <property type="protein sequence ID" value="UPL16386.1"/>
    <property type="molecule type" value="Genomic_DNA"/>
</dbReference>
<dbReference type="Gene3D" id="3.40.50.720">
    <property type="entry name" value="NAD(P)-binding Rossmann-like Domain"/>
    <property type="match status" value="1"/>
</dbReference>
<protein>
    <submittedName>
        <fullName evidence="5">Gfo/Idh/MocA family oxidoreductase</fullName>
    </submittedName>
</protein>
<dbReference type="Pfam" id="PF22725">
    <property type="entry name" value="GFO_IDH_MocA_C3"/>
    <property type="match status" value="1"/>
</dbReference>
<reference evidence="5 6" key="1">
    <citation type="submission" date="2021-06" db="EMBL/GenBank/DDBJ databases">
        <title>Genome-based taxonomic framework of Microbacterium strains isolated from marine environment, the description of four new species and reclassification of four preexisting species.</title>
        <authorList>
            <person name="Lee S.D."/>
            <person name="Kim S.-M."/>
            <person name="Byeon Y.-S."/>
            <person name="Yang H.L."/>
            <person name="Kim I.S."/>
        </authorList>
    </citation>
    <scope>NUCLEOTIDE SEQUENCE [LARGE SCALE GENOMIC DNA]</scope>
    <source>
        <strain evidence="5 6">KSW4-10</strain>
    </source>
</reference>
<dbReference type="PANTHER" id="PTHR43818">
    <property type="entry name" value="BCDNA.GH03377"/>
    <property type="match status" value="1"/>
</dbReference>
<proteinExistence type="predicted"/>
<dbReference type="InterPro" id="IPR055170">
    <property type="entry name" value="GFO_IDH_MocA-like_dom"/>
</dbReference>
<dbReference type="Proteomes" id="UP000830631">
    <property type="component" value="Chromosome"/>
</dbReference>
<evidence type="ECO:0000256" key="2">
    <source>
        <dbReference type="ARBA" id="ARBA00023027"/>
    </source>
</evidence>
<dbReference type="RefSeq" id="WP_153243111.1">
    <property type="nucleotide sequence ID" value="NZ_CP078078.1"/>
</dbReference>
<dbReference type="SUPFAM" id="SSF51735">
    <property type="entry name" value="NAD(P)-binding Rossmann-fold domains"/>
    <property type="match status" value="1"/>
</dbReference>
<feature type="domain" description="Gfo/Idh/MocA-like oxidoreductase N-terminal" evidence="3">
    <location>
        <begin position="7"/>
        <end position="124"/>
    </location>
</feature>
<keyword evidence="6" id="KW-1185">Reference proteome</keyword>
<feature type="domain" description="GFO/IDH/MocA-like oxidoreductase" evidence="4">
    <location>
        <begin position="157"/>
        <end position="240"/>
    </location>
</feature>
<gene>
    <name evidence="5" type="ORF">KV397_00750</name>
</gene>
<organism evidence="5 6">
    <name type="scientific">Microbacterium aurugineum</name>
    <dbReference type="NCBI Taxonomy" id="2851642"/>
    <lineage>
        <taxon>Bacteria</taxon>
        <taxon>Bacillati</taxon>
        <taxon>Actinomycetota</taxon>
        <taxon>Actinomycetes</taxon>
        <taxon>Micrococcales</taxon>
        <taxon>Microbacteriaceae</taxon>
        <taxon>Microbacterium</taxon>
    </lineage>
</organism>
<name>A0ABY4IX27_9MICO</name>
<evidence type="ECO:0000259" key="3">
    <source>
        <dbReference type="Pfam" id="PF01408"/>
    </source>
</evidence>
<dbReference type="SUPFAM" id="SSF55347">
    <property type="entry name" value="Glyceraldehyde-3-phosphate dehydrogenase-like, C-terminal domain"/>
    <property type="match status" value="1"/>
</dbReference>
<evidence type="ECO:0000313" key="6">
    <source>
        <dbReference type="Proteomes" id="UP000830631"/>
    </source>
</evidence>
<keyword evidence="2" id="KW-0520">NAD</keyword>
<keyword evidence="1" id="KW-0560">Oxidoreductase</keyword>
<dbReference type="PANTHER" id="PTHR43818:SF11">
    <property type="entry name" value="BCDNA.GH03377"/>
    <property type="match status" value="1"/>
</dbReference>
<evidence type="ECO:0000256" key="1">
    <source>
        <dbReference type="ARBA" id="ARBA00023002"/>
    </source>
</evidence>